<keyword evidence="2" id="KW-0418">Kinase</keyword>
<dbReference type="InterPro" id="IPR000600">
    <property type="entry name" value="ROK"/>
</dbReference>
<dbReference type="SUPFAM" id="SSF46785">
    <property type="entry name" value="Winged helix' DNA-binding domain"/>
    <property type="match status" value="1"/>
</dbReference>
<gene>
    <name evidence="2" type="ORF">SAMN06296429_1106</name>
</gene>
<accession>A0A1W2C3R8</accession>
<dbReference type="InterPro" id="IPR043129">
    <property type="entry name" value="ATPase_NBD"/>
</dbReference>
<dbReference type="InterPro" id="IPR019885">
    <property type="entry name" value="Tscrpt_reg_HTH_AsnC-type_CS"/>
</dbReference>
<dbReference type="InterPro" id="IPR036390">
    <property type="entry name" value="WH_DNA-bd_sf"/>
</dbReference>
<proteinExistence type="inferred from homology"/>
<dbReference type="EMBL" id="FWXN01000010">
    <property type="protein sequence ID" value="SMC79664.1"/>
    <property type="molecule type" value="Genomic_DNA"/>
</dbReference>
<dbReference type="InterPro" id="IPR036388">
    <property type="entry name" value="WH-like_DNA-bd_sf"/>
</dbReference>
<dbReference type="PROSITE" id="PS00519">
    <property type="entry name" value="HTH_ASNC_1"/>
    <property type="match status" value="1"/>
</dbReference>
<dbReference type="RefSeq" id="WP_084451858.1">
    <property type="nucleotide sequence ID" value="NZ_FWXN01000010.1"/>
</dbReference>
<keyword evidence="2" id="KW-0808">Transferase</keyword>
<sequence>MPAPSAPATAGEVLALIREGRATTRGDVGRVTGLSRTAVTARLSALLRAGLLVETVVEPSGGGRPPARLTFNSDFGVVLAVPLGRSRTQAAVCALDGEVLAATAFDHADGASPAEMMPRILGALEELLASIDVPPERVRGIGVSLPGTVDTERGMSLSSPIMPGWDGVPLAPFFDAYGEAPVRVDNDATVLALSEADGHRRRFDDFVALKASTGISVGIFGGGRLLRGALGAAGEIGHTRTPAAAGRTCRCGGTGCLEAVAGGWALVQDTVAADRPVAHVRELVARAIEGDAAARRQLRESGRRVGEVLSGVVNLLNPGAVVVGGDMAAGYDFFVAGLRETLYAEATALATRDLEILPSTHGQEAGVVGCAQLALSEVLRPERVDRYLARAGS</sequence>
<dbReference type="SUPFAM" id="SSF53067">
    <property type="entry name" value="Actin-like ATPase domain"/>
    <property type="match status" value="1"/>
</dbReference>
<dbReference type="Proteomes" id="UP000192634">
    <property type="component" value="Unassembled WGS sequence"/>
</dbReference>
<evidence type="ECO:0000313" key="3">
    <source>
        <dbReference type="Proteomes" id="UP000192634"/>
    </source>
</evidence>
<comment type="similarity">
    <text evidence="1">Belongs to the ROK (NagC/XylR) family.</text>
</comment>
<evidence type="ECO:0000256" key="1">
    <source>
        <dbReference type="ARBA" id="ARBA00006479"/>
    </source>
</evidence>
<protein>
    <submittedName>
        <fullName evidence="2">Sugar kinase of the NBD/HSP70 family, may contain an N-terminal HTH domain</fullName>
    </submittedName>
</protein>
<dbReference type="PANTHER" id="PTHR18964:SF173">
    <property type="entry name" value="GLUCOKINASE"/>
    <property type="match status" value="1"/>
</dbReference>
<dbReference type="PANTHER" id="PTHR18964">
    <property type="entry name" value="ROK (REPRESSOR, ORF, KINASE) FAMILY"/>
    <property type="match status" value="1"/>
</dbReference>
<dbReference type="AlphaFoldDB" id="A0A1W2C3R8"/>
<dbReference type="Gene3D" id="3.30.420.40">
    <property type="match status" value="2"/>
</dbReference>
<evidence type="ECO:0000313" key="2">
    <source>
        <dbReference type="EMBL" id="SMC79664.1"/>
    </source>
</evidence>
<dbReference type="GO" id="GO:0016301">
    <property type="term" value="F:kinase activity"/>
    <property type="evidence" value="ECO:0007669"/>
    <property type="project" value="UniProtKB-KW"/>
</dbReference>
<name>A0A1W2C3R8_9MICO</name>
<organism evidence="2 3">
    <name type="scientific">Janibacter indicus</name>
    <dbReference type="NCBI Taxonomy" id="857417"/>
    <lineage>
        <taxon>Bacteria</taxon>
        <taxon>Bacillati</taxon>
        <taxon>Actinomycetota</taxon>
        <taxon>Actinomycetes</taxon>
        <taxon>Micrococcales</taxon>
        <taxon>Intrasporangiaceae</taxon>
        <taxon>Janibacter</taxon>
    </lineage>
</organism>
<reference evidence="2 3" key="1">
    <citation type="submission" date="2017-04" db="EMBL/GenBank/DDBJ databases">
        <authorList>
            <person name="Afonso C.L."/>
            <person name="Miller P.J."/>
            <person name="Scott M.A."/>
            <person name="Spackman E."/>
            <person name="Goraichik I."/>
            <person name="Dimitrov K.M."/>
            <person name="Suarez D.L."/>
            <person name="Swayne D.E."/>
        </authorList>
    </citation>
    <scope>NUCLEOTIDE SEQUENCE [LARGE SCALE GENOMIC DNA]</scope>
    <source>
        <strain evidence="2 3">CGMCC 1.12511</strain>
    </source>
</reference>
<dbReference type="Pfam" id="PF00480">
    <property type="entry name" value="ROK"/>
    <property type="match status" value="1"/>
</dbReference>
<dbReference type="Gene3D" id="1.10.10.10">
    <property type="entry name" value="Winged helix-like DNA-binding domain superfamily/Winged helix DNA-binding domain"/>
    <property type="match status" value="1"/>
</dbReference>